<evidence type="ECO:0000256" key="4">
    <source>
        <dbReference type="ARBA" id="ARBA00022989"/>
    </source>
</evidence>
<feature type="transmembrane region" description="Helical" evidence="6">
    <location>
        <begin position="194"/>
        <end position="214"/>
    </location>
</feature>
<name>A0A2T3A507_9PEZI</name>
<dbReference type="InParanoid" id="A0A2T3A507"/>
<feature type="transmembrane region" description="Helical" evidence="6">
    <location>
        <begin position="162"/>
        <end position="182"/>
    </location>
</feature>
<dbReference type="Proteomes" id="UP000241462">
    <property type="component" value="Unassembled WGS sequence"/>
</dbReference>
<dbReference type="PANTHER" id="PTHR43791">
    <property type="entry name" value="PERMEASE-RELATED"/>
    <property type="match status" value="1"/>
</dbReference>
<evidence type="ECO:0000256" key="3">
    <source>
        <dbReference type="ARBA" id="ARBA00022692"/>
    </source>
</evidence>
<keyword evidence="4 6" id="KW-1133">Transmembrane helix</keyword>
<feature type="transmembrane region" description="Helical" evidence="6">
    <location>
        <begin position="423"/>
        <end position="445"/>
    </location>
</feature>
<evidence type="ECO:0000256" key="5">
    <source>
        <dbReference type="ARBA" id="ARBA00023136"/>
    </source>
</evidence>
<keyword evidence="8" id="KW-1185">Reference proteome</keyword>
<evidence type="ECO:0000256" key="1">
    <source>
        <dbReference type="ARBA" id="ARBA00004141"/>
    </source>
</evidence>
<dbReference type="EMBL" id="KZ678468">
    <property type="protein sequence ID" value="PSR82895.1"/>
    <property type="molecule type" value="Genomic_DNA"/>
</dbReference>
<dbReference type="PANTHER" id="PTHR43791:SF7">
    <property type="entry name" value="MAJOR FACILITATOR SUPERFAMILY (MFS) PROFILE DOMAIN-CONTAINING PROTEIN"/>
    <property type="match status" value="1"/>
</dbReference>
<feature type="transmembrane region" description="Helical" evidence="6">
    <location>
        <begin position="329"/>
        <end position="349"/>
    </location>
</feature>
<feature type="transmembrane region" description="Helical" evidence="6">
    <location>
        <begin position="128"/>
        <end position="150"/>
    </location>
</feature>
<dbReference type="SUPFAM" id="SSF103473">
    <property type="entry name" value="MFS general substrate transporter"/>
    <property type="match status" value="1"/>
</dbReference>
<dbReference type="InterPro" id="IPR036259">
    <property type="entry name" value="MFS_trans_sf"/>
</dbReference>
<reference evidence="7 8" key="1">
    <citation type="journal article" date="2018" name="Mycol. Prog.">
        <title>Coniella lustricola, a new species from submerged detritus.</title>
        <authorList>
            <person name="Raudabaugh D.B."/>
            <person name="Iturriaga T."/>
            <person name="Carver A."/>
            <person name="Mondo S."/>
            <person name="Pangilinan J."/>
            <person name="Lipzen A."/>
            <person name="He G."/>
            <person name="Amirebrahimi M."/>
            <person name="Grigoriev I.V."/>
            <person name="Miller A.N."/>
        </authorList>
    </citation>
    <scope>NUCLEOTIDE SEQUENCE [LARGE SCALE GENOMIC DNA]</scope>
    <source>
        <strain evidence="7 8">B22-T-1</strain>
    </source>
</reference>
<organism evidence="7 8">
    <name type="scientific">Coniella lustricola</name>
    <dbReference type="NCBI Taxonomy" id="2025994"/>
    <lineage>
        <taxon>Eukaryota</taxon>
        <taxon>Fungi</taxon>
        <taxon>Dikarya</taxon>
        <taxon>Ascomycota</taxon>
        <taxon>Pezizomycotina</taxon>
        <taxon>Sordariomycetes</taxon>
        <taxon>Sordariomycetidae</taxon>
        <taxon>Diaporthales</taxon>
        <taxon>Schizoparmaceae</taxon>
        <taxon>Coniella</taxon>
    </lineage>
</organism>
<dbReference type="Pfam" id="PF07690">
    <property type="entry name" value="MFS_1"/>
    <property type="match status" value="1"/>
</dbReference>
<evidence type="ECO:0000313" key="8">
    <source>
        <dbReference type="Proteomes" id="UP000241462"/>
    </source>
</evidence>
<keyword evidence="3 6" id="KW-0812">Transmembrane</keyword>
<sequence>MKLTTGRAAWSVGQYTEKQYRKLKKKVDRYLLPLMWLCYGIQQSDKTSLGTQSIFGIREDTHLVGTEYAWLTTGFYLAYMCFEFPSNFILQRYRMGRTLSCYMICWGIVVLCIGFAQDFTQLITLRVLQGLFECCISPGFILVVGSWYTTREHASRTLFFQSANAGFGIISSLVLYGIGSVQEVRGASFESWRYMSYFLGSLTLIVGTLCLFLLGTPSEVRWLSAEEKHMASVRILANNTGHDRTGVKKWRWEQVTECLSDPCFWFAGINSFLISVPNGGLATFGAIMDTSFGFTNLQVILYNIPMSVFSVLYFTLVGNVTTRVKNVRLYFMIFSTIPCFIGFLVMSLLPNEPQYKWTKWGGYFMTVPLVIPLFLAWTLIPSNTAGRTKRTLTSSFTFVGYCVGNMTGSQIFKTADAPRYVPGTVACAVCFALDFFLFITWRLIYVFRNRRRLRKFEEEGISEEERAVRAQELGQQDTTDFKNPYVSVLPPSSFLFERLASSILTSATVPVQHVIASVLLHKWGAHRLRALLSVGQKDSGGFLKSTLAIFQALH</sequence>
<dbReference type="OrthoDB" id="6730379at2759"/>
<feature type="transmembrane region" description="Helical" evidence="6">
    <location>
        <begin position="99"/>
        <end position="116"/>
    </location>
</feature>
<keyword evidence="2" id="KW-0813">Transport</keyword>
<feature type="transmembrane region" description="Helical" evidence="6">
    <location>
        <begin position="264"/>
        <end position="287"/>
    </location>
</feature>
<dbReference type="Gene3D" id="1.20.1250.20">
    <property type="entry name" value="MFS general substrate transporter like domains"/>
    <property type="match status" value="1"/>
</dbReference>
<keyword evidence="5 6" id="KW-0472">Membrane</keyword>
<protein>
    <submittedName>
        <fullName evidence="7">MFS general substrate transporter</fullName>
    </submittedName>
</protein>
<evidence type="ECO:0000256" key="6">
    <source>
        <dbReference type="SAM" id="Phobius"/>
    </source>
</evidence>
<dbReference type="InterPro" id="IPR011701">
    <property type="entry name" value="MFS"/>
</dbReference>
<dbReference type="AlphaFoldDB" id="A0A2T3A507"/>
<gene>
    <name evidence="7" type="ORF">BD289DRAFT_370648</name>
</gene>
<dbReference type="GO" id="GO:0016020">
    <property type="term" value="C:membrane"/>
    <property type="evidence" value="ECO:0007669"/>
    <property type="project" value="UniProtKB-SubCell"/>
</dbReference>
<comment type="subcellular location">
    <subcellularLocation>
        <location evidence="1">Membrane</location>
        <topology evidence="1">Multi-pass membrane protein</topology>
    </subcellularLocation>
</comment>
<evidence type="ECO:0000313" key="7">
    <source>
        <dbReference type="EMBL" id="PSR82895.1"/>
    </source>
</evidence>
<accession>A0A2T3A507</accession>
<feature type="transmembrane region" description="Helical" evidence="6">
    <location>
        <begin position="392"/>
        <end position="411"/>
    </location>
</feature>
<proteinExistence type="predicted"/>
<dbReference type="GO" id="GO:0022857">
    <property type="term" value="F:transmembrane transporter activity"/>
    <property type="evidence" value="ECO:0007669"/>
    <property type="project" value="InterPro"/>
</dbReference>
<feature type="transmembrane region" description="Helical" evidence="6">
    <location>
        <begin position="299"/>
        <end position="317"/>
    </location>
</feature>
<feature type="transmembrane region" description="Helical" evidence="6">
    <location>
        <begin position="361"/>
        <end position="380"/>
    </location>
</feature>
<evidence type="ECO:0000256" key="2">
    <source>
        <dbReference type="ARBA" id="ARBA00022448"/>
    </source>
</evidence>